<dbReference type="GeneID" id="92029261"/>
<evidence type="ECO:0000313" key="4">
    <source>
        <dbReference type="Proteomes" id="UP001360953"/>
    </source>
</evidence>
<feature type="region of interest" description="Disordered" evidence="1">
    <location>
        <begin position="366"/>
        <end position="394"/>
    </location>
</feature>
<dbReference type="EMBL" id="JBBPEH010000008">
    <property type="protein sequence ID" value="KAK7535385.1"/>
    <property type="molecule type" value="Genomic_DNA"/>
</dbReference>
<dbReference type="Proteomes" id="UP001360953">
    <property type="component" value="Unassembled WGS sequence"/>
</dbReference>
<protein>
    <submittedName>
        <fullName evidence="3">Actin filament organization protein-like protein App1-like protein</fullName>
    </submittedName>
</protein>
<dbReference type="InterPro" id="IPR052935">
    <property type="entry name" value="Mg2+_PAP"/>
</dbReference>
<dbReference type="PANTHER" id="PTHR28208">
    <property type="entry name" value="PHOSPHATIDATE PHOSPHATASE APP1"/>
    <property type="match status" value="1"/>
</dbReference>
<dbReference type="PANTHER" id="PTHR28208:SF1">
    <property type="entry name" value="FILAMENT ORGANIZATION PROTEIN APP1-LIKE, PUTATIVE (AFU_ORTHOLOGUE AFUA_1G06650)-RELATED"/>
    <property type="match status" value="1"/>
</dbReference>
<proteinExistence type="predicted"/>
<evidence type="ECO:0000313" key="3">
    <source>
        <dbReference type="EMBL" id="KAK7535385.1"/>
    </source>
</evidence>
<gene>
    <name evidence="3" type="ORF">J3D65DRAFT_451350</name>
</gene>
<accession>A0ABR1LL02</accession>
<comment type="caution">
    <text evidence="3">The sequence shown here is derived from an EMBL/GenBank/DDBJ whole genome shotgun (WGS) entry which is preliminary data.</text>
</comment>
<evidence type="ECO:0000259" key="2">
    <source>
        <dbReference type="Pfam" id="PF09949"/>
    </source>
</evidence>
<dbReference type="RefSeq" id="XP_066654110.1">
    <property type="nucleotide sequence ID" value="XM_066796355.1"/>
</dbReference>
<sequence>MKRLVSSALSRATKYLGNRNPFPQPMDPNEHTVWLQDNTAYRPKGGDGSTWEAEFVAAFFVKDPNRRALTKMVASIADQLDLAQGDESEETIAKRLEPWTTEILPGHTVRINIGGTHDAKLGPGDRSGVSKNVIPMEADKAEDGDTVDSHAVGVDTHPMTTTYVEAKGWAVISDIDDTIKITGTGDIGAVMRSTFVDEPTPVDGMPAFYAHMHKTLDKAPVWYLSASPYNLYPFLHAFRNAHYPPGPLLLWNASWMDVSAFVLALTKEPERYKCDKMRELHRNFPDRRFVCIGDSTQRDPEAYAQTCREFPGWIRAIYIRRVPGGSDGSKTAPERFEKAFEGIDRGLWHVFDEPAELYERLDALVAGDPSGTRDGTGEAPPPSQPEQKSSCVLL</sequence>
<feature type="domain" description="Phosphatidate phosphatase APP1 catalytic" evidence="2">
    <location>
        <begin position="169"/>
        <end position="321"/>
    </location>
</feature>
<feature type="compositionally biased region" description="Polar residues" evidence="1">
    <location>
        <begin position="385"/>
        <end position="394"/>
    </location>
</feature>
<reference evidence="3 4" key="1">
    <citation type="submission" date="2024-04" db="EMBL/GenBank/DDBJ databases">
        <title>Phyllosticta paracitricarpa is synonymous to the EU quarantine fungus P. citricarpa based on phylogenomic analyses.</title>
        <authorList>
            <consortium name="Lawrence Berkeley National Laboratory"/>
            <person name="Van ingen-buijs V.A."/>
            <person name="Van westerhoven A.C."/>
            <person name="Haridas S."/>
            <person name="Skiadas P."/>
            <person name="Martin F."/>
            <person name="Groenewald J.Z."/>
            <person name="Crous P.W."/>
            <person name="Seidl M.F."/>
        </authorList>
    </citation>
    <scope>NUCLEOTIDE SEQUENCE [LARGE SCALE GENOMIC DNA]</scope>
    <source>
        <strain evidence="3 4">CPC 17464</strain>
    </source>
</reference>
<dbReference type="Pfam" id="PF09949">
    <property type="entry name" value="APP1_cat"/>
    <property type="match status" value="1"/>
</dbReference>
<dbReference type="InterPro" id="IPR019236">
    <property type="entry name" value="APP1_cat"/>
</dbReference>
<evidence type="ECO:0000256" key="1">
    <source>
        <dbReference type="SAM" id="MobiDB-lite"/>
    </source>
</evidence>
<name>A0ABR1LL02_9PEZI</name>
<organism evidence="3 4">
    <name type="scientific">Phyllosticta citribraziliensis</name>
    <dbReference type="NCBI Taxonomy" id="989973"/>
    <lineage>
        <taxon>Eukaryota</taxon>
        <taxon>Fungi</taxon>
        <taxon>Dikarya</taxon>
        <taxon>Ascomycota</taxon>
        <taxon>Pezizomycotina</taxon>
        <taxon>Dothideomycetes</taxon>
        <taxon>Dothideomycetes incertae sedis</taxon>
        <taxon>Botryosphaeriales</taxon>
        <taxon>Phyllostictaceae</taxon>
        <taxon>Phyllosticta</taxon>
    </lineage>
</organism>
<keyword evidence="4" id="KW-1185">Reference proteome</keyword>